<feature type="compositionally biased region" description="Basic and acidic residues" evidence="1">
    <location>
        <begin position="101"/>
        <end position="132"/>
    </location>
</feature>
<protein>
    <submittedName>
        <fullName evidence="2">Uncharacterized protein</fullName>
    </submittedName>
</protein>
<feature type="region of interest" description="Disordered" evidence="1">
    <location>
        <begin position="259"/>
        <end position="372"/>
    </location>
</feature>
<evidence type="ECO:0000256" key="1">
    <source>
        <dbReference type="SAM" id="MobiDB-lite"/>
    </source>
</evidence>
<evidence type="ECO:0000313" key="2">
    <source>
        <dbReference type="EMBL" id="CAL1535163.1"/>
    </source>
</evidence>
<feature type="compositionally biased region" description="Low complexity" evidence="1">
    <location>
        <begin position="689"/>
        <end position="709"/>
    </location>
</feature>
<proteinExistence type="predicted"/>
<feature type="region of interest" description="Disordered" evidence="1">
    <location>
        <begin position="447"/>
        <end position="467"/>
    </location>
</feature>
<dbReference type="Proteomes" id="UP001497497">
    <property type="component" value="Unassembled WGS sequence"/>
</dbReference>
<keyword evidence="3" id="KW-1185">Reference proteome</keyword>
<feature type="region of interest" description="Disordered" evidence="1">
    <location>
        <begin position="658"/>
        <end position="783"/>
    </location>
</feature>
<feature type="compositionally biased region" description="Acidic residues" evidence="1">
    <location>
        <begin position="181"/>
        <end position="199"/>
    </location>
</feature>
<feature type="compositionally biased region" description="Polar residues" evidence="1">
    <location>
        <begin position="315"/>
        <end position="327"/>
    </location>
</feature>
<feature type="compositionally biased region" description="Basic and acidic residues" evidence="1">
    <location>
        <begin position="714"/>
        <end position="735"/>
    </location>
</feature>
<feature type="compositionally biased region" description="Polar residues" evidence="1">
    <location>
        <begin position="163"/>
        <end position="172"/>
    </location>
</feature>
<organism evidence="2 3">
    <name type="scientific">Lymnaea stagnalis</name>
    <name type="common">Great pond snail</name>
    <name type="synonym">Helix stagnalis</name>
    <dbReference type="NCBI Taxonomy" id="6523"/>
    <lineage>
        <taxon>Eukaryota</taxon>
        <taxon>Metazoa</taxon>
        <taxon>Spiralia</taxon>
        <taxon>Lophotrochozoa</taxon>
        <taxon>Mollusca</taxon>
        <taxon>Gastropoda</taxon>
        <taxon>Heterobranchia</taxon>
        <taxon>Euthyneura</taxon>
        <taxon>Panpulmonata</taxon>
        <taxon>Hygrophila</taxon>
        <taxon>Lymnaeoidea</taxon>
        <taxon>Lymnaeidae</taxon>
        <taxon>Lymnaea</taxon>
    </lineage>
</organism>
<dbReference type="AlphaFoldDB" id="A0AAV2HP57"/>
<feature type="compositionally biased region" description="Basic and acidic residues" evidence="1">
    <location>
        <begin position="359"/>
        <end position="372"/>
    </location>
</feature>
<name>A0AAV2HP57_LYMST</name>
<reference evidence="2 3" key="1">
    <citation type="submission" date="2024-04" db="EMBL/GenBank/DDBJ databases">
        <authorList>
            <consortium name="Genoscope - CEA"/>
            <person name="William W."/>
        </authorList>
    </citation>
    <scope>NUCLEOTIDE SEQUENCE [LARGE SCALE GENOMIC DNA]</scope>
</reference>
<feature type="compositionally biased region" description="Polar residues" evidence="1">
    <location>
        <begin position="340"/>
        <end position="358"/>
    </location>
</feature>
<feature type="compositionally biased region" description="Polar residues" evidence="1">
    <location>
        <begin position="668"/>
        <end position="682"/>
    </location>
</feature>
<dbReference type="EMBL" id="CAXITT010000193">
    <property type="protein sequence ID" value="CAL1535163.1"/>
    <property type="molecule type" value="Genomic_DNA"/>
</dbReference>
<evidence type="ECO:0000313" key="3">
    <source>
        <dbReference type="Proteomes" id="UP001497497"/>
    </source>
</evidence>
<comment type="caution">
    <text evidence="2">The sequence shown here is derived from an EMBL/GenBank/DDBJ whole genome shotgun (WGS) entry which is preliminary data.</text>
</comment>
<sequence length="855" mass="95990">MSEPEDLLEEDTLKSKMELTSQMTDHHFEKVEDDEISRFLKSDKEPKPEEKAKFVPAAPRKKFGFSDVTVDAKLLMKDVVKSNPKTPLASGQRGRVIELSQPKKVDPDSTTVEKKTRKERAMKVKKTAEPSSRRHSKQKQQKEDQNEPPPTQMQALELKELQLTVSGETSLANVEEPQINDTEEDDLVTEDKEFEEAIEDGAFSGMPSMMSDYTVKMTVPDLPSIPSEPNVKDSPKLTAAESKALLMSKLDRRSAIDFVGVSKGEHTKGGQKGSPEDVAKSHEKTGASRLELPVDSLTSRYQEGGQGSAAGHQLRVSSNEQQRSTDSIGELKSPKVHVTPSVQFEGTKPNEGNRSGSFSKERLASSSLDDRKSSVQDVFISRTAPTSHTWAVPRKTTQNSFESQGTPYIQSNTPLLSEFSYNHLNPMTPETYFEDEEVQIIRESSHDAASIVDQSERHGSLSDTVWPDQFSMSITRQPSQPDDPRQADKQNVGANVNYQSADLLSLSEASQAGTQSKALVEENLLGRSAVQTGLATKSESPPTAKVRFHPEDLQAAFENSILSYQSMARSGLISDKLYKNDDQAFAENWHERQIERHMLIRMQKKLRTLNVHKKRQLLEHMKQERLKEHVLNDHMTDKTRTTIAPSLYQRATTVHGTRPTISIPVPTPMSSRPHTAAGNYNSGRALVPQPQQFQQQQQQQGSPLSLHQQIHQALDQRARQQEVELTQKEKSELGLKKSFRFTMRPTKDASSKFGGTSDPSPELDPWLLDPRNPQAFRPKSSKSIPSKCHQYVLITKPKTPLITPLPTPLEEQLLAARFPDQGEKVYKQYEGLLFRPPRRPMYGIGYSPYEHQLYG</sequence>
<feature type="compositionally biased region" description="Basic and acidic residues" evidence="1">
    <location>
        <begin position="263"/>
        <end position="286"/>
    </location>
</feature>
<gene>
    <name evidence="2" type="ORF">GSLYS_00009123001</name>
</gene>
<feature type="region of interest" description="Disordered" evidence="1">
    <location>
        <begin position="80"/>
        <end position="209"/>
    </location>
</feature>
<accession>A0AAV2HP57</accession>